<evidence type="ECO:0000313" key="2">
    <source>
        <dbReference type="EMBL" id="MDE8648059.1"/>
    </source>
</evidence>
<accession>A0AAW6LMV3</accession>
<organism evidence="2 3">
    <name type="scientific">Rhodococcus qingshengii</name>
    <dbReference type="NCBI Taxonomy" id="334542"/>
    <lineage>
        <taxon>Bacteria</taxon>
        <taxon>Bacillati</taxon>
        <taxon>Actinomycetota</taxon>
        <taxon>Actinomycetes</taxon>
        <taxon>Mycobacteriales</taxon>
        <taxon>Nocardiaceae</taxon>
        <taxon>Rhodococcus</taxon>
        <taxon>Rhodococcus erythropolis group</taxon>
    </lineage>
</organism>
<feature type="domain" description="YspA cpYpsA-related SLOG" evidence="1">
    <location>
        <begin position="7"/>
        <end position="59"/>
    </location>
</feature>
<dbReference type="RefSeq" id="WP_275232296.1">
    <property type="nucleotide sequence ID" value="NZ_JARDXE010000017.1"/>
</dbReference>
<name>A0AAW6LMV3_RHOSG</name>
<dbReference type="Pfam" id="PF10686">
    <property type="entry name" value="YAcAr"/>
    <property type="match status" value="1"/>
</dbReference>
<dbReference type="InterPro" id="IPR019627">
    <property type="entry name" value="YAcAr"/>
</dbReference>
<proteinExistence type="predicted"/>
<dbReference type="Proteomes" id="UP001217325">
    <property type="component" value="Unassembled WGS sequence"/>
</dbReference>
<dbReference type="EMBL" id="JARDXE010000017">
    <property type="protein sequence ID" value="MDE8648059.1"/>
    <property type="molecule type" value="Genomic_DNA"/>
</dbReference>
<evidence type="ECO:0000259" key="1">
    <source>
        <dbReference type="Pfam" id="PF10686"/>
    </source>
</evidence>
<gene>
    <name evidence="2" type="ORF">PXH69_24070</name>
</gene>
<protein>
    <submittedName>
        <fullName evidence="2">SLOG family protein</fullName>
    </submittedName>
</protein>
<reference evidence="2" key="1">
    <citation type="submission" date="2023-02" db="EMBL/GenBank/DDBJ databases">
        <title>A novel hydrolase synthesized by Rhodococcus erythropolis HQ is responsible for the detoxification of Zearalenone.</title>
        <authorList>
            <person name="Hu J."/>
            <person name="Xu J."/>
        </authorList>
    </citation>
    <scope>NUCLEOTIDE SEQUENCE</scope>
    <source>
        <strain evidence="2">HQ</strain>
    </source>
</reference>
<comment type="caution">
    <text evidence="2">The sequence shown here is derived from an EMBL/GenBank/DDBJ whole genome shotgun (WGS) entry which is preliminary data.</text>
</comment>
<dbReference type="AlphaFoldDB" id="A0AAW6LMV3"/>
<evidence type="ECO:0000313" key="3">
    <source>
        <dbReference type="Proteomes" id="UP001217325"/>
    </source>
</evidence>
<sequence>MPANQKRVLVTGSRTYRDHQRIKTALHSAWILLGAPKDCVLVHGAADGADLIAAQTWAAAGLPTDPHPVTKRQWRDIGGYAGNLRNERMVRKGADICLAFPNDDSSGTLHCIREAQEAGIPTFVLPE</sequence>